<evidence type="ECO:0000256" key="5">
    <source>
        <dbReference type="SAM" id="MobiDB-lite"/>
    </source>
</evidence>
<evidence type="ECO:0000313" key="7">
    <source>
        <dbReference type="EMBL" id="MES1918640.1"/>
    </source>
</evidence>
<feature type="region of interest" description="Disordered" evidence="5">
    <location>
        <begin position="109"/>
        <end position="128"/>
    </location>
</feature>
<feature type="domain" description="Small ribosomal subunit protein uS3 C-terminal" evidence="6">
    <location>
        <begin position="2"/>
        <end position="66"/>
    </location>
</feature>
<keyword evidence="2 7" id="KW-0689">Ribosomal protein</keyword>
<dbReference type="Proteomes" id="UP001439008">
    <property type="component" value="Unassembled WGS sequence"/>
</dbReference>
<evidence type="ECO:0000256" key="4">
    <source>
        <dbReference type="ARBA" id="ARBA00035408"/>
    </source>
</evidence>
<reference evidence="7 8" key="1">
    <citation type="journal article" date="2024" name="BMC Biol.">
        <title>Comparative genomics of Ascetosporea gives new insight into the evolutionary basis for animal parasitism in Rhizaria.</title>
        <authorList>
            <person name="Hiltunen Thoren M."/>
            <person name="Onut-Brannstrom I."/>
            <person name="Alfjorden A."/>
            <person name="Peckova H."/>
            <person name="Swords F."/>
            <person name="Hooper C."/>
            <person name="Holzer A.S."/>
            <person name="Bass D."/>
            <person name="Burki F."/>
        </authorList>
    </citation>
    <scope>NUCLEOTIDE SEQUENCE [LARGE SCALE GENOMIC DNA]</scope>
    <source>
        <strain evidence="7">20-A016</strain>
    </source>
</reference>
<keyword evidence="8" id="KW-1185">Reference proteome</keyword>
<dbReference type="PANTHER" id="PTHR11760">
    <property type="entry name" value="30S/40S RIBOSOMAL PROTEIN S3"/>
    <property type="match status" value="1"/>
</dbReference>
<evidence type="ECO:0000313" key="8">
    <source>
        <dbReference type="Proteomes" id="UP001439008"/>
    </source>
</evidence>
<evidence type="ECO:0000256" key="1">
    <source>
        <dbReference type="ARBA" id="ARBA00010761"/>
    </source>
</evidence>
<dbReference type="InterPro" id="IPR001351">
    <property type="entry name" value="Ribosomal_uS3_C"/>
</dbReference>
<dbReference type="EMBL" id="JBDODL010000099">
    <property type="protein sequence ID" value="MES1918640.1"/>
    <property type="molecule type" value="Genomic_DNA"/>
</dbReference>
<name>A0ABV2AG59_9EUKA</name>
<dbReference type="InterPro" id="IPR057258">
    <property type="entry name" value="Ribosomal_uS3"/>
</dbReference>
<evidence type="ECO:0000256" key="2">
    <source>
        <dbReference type="ARBA" id="ARBA00022980"/>
    </source>
</evidence>
<evidence type="ECO:0000259" key="6">
    <source>
        <dbReference type="Pfam" id="PF00189"/>
    </source>
</evidence>
<dbReference type="GO" id="GO:0005840">
    <property type="term" value="C:ribosome"/>
    <property type="evidence" value="ECO:0007669"/>
    <property type="project" value="UniProtKB-KW"/>
</dbReference>
<keyword evidence="3" id="KW-0687">Ribonucleoprotein</keyword>
<proteinExistence type="inferred from homology"/>
<dbReference type="SUPFAM" id="SSF54821">
    <property type="entry name" value="Ribosomal protein S3 C-terminal domain"/>
    <property type="match status" value="1"/>
</dbReference>
<comment type="caution">
    <text evidence="7">The sequence shown here is derived from an EMBL/GenBank/DDBJ whole genome shotgun (WGS) entry which is preliminary data.</text>
</comment>
<dbReference type="PANTHER" id="PTHR11760:SF32">
    <property type="entry name" value="SMALL RIBOSOMAL SUBUNIT PROTEIN US3"/>
    <property type="match status" value="1"/>
</dbReference>
<evidence type="ECO:0000256" key="3">
    <source>
        <dbReference type="ARBA" id="ARBA00023274"/>
    </source>
</evidence>
<dbReference type="Pfam" id="PF00189">
    <property type="entry name" value="Ribosomal_S3_C"/>
    <property type="match status" value="1"/>
</dbReference>
<sequence length="128" mass="14413">MKFIMMNEANGVEIDISGKLRGARGKTVKFKSGYMVKSGSAKEDFVVESIRHVNMRQGVLGIKLRIQLPSGGERGELPDVVKVKKPMELVEDEGEIEVKQPMQRKVIIPRNRRSARDIDTNPLIPQNQ</sequence>
<dbReference type="InterPro" id="IPR036419">
    <property type="entry name" value="Ribosomal_S3_C_sf"/>
</dbReference>
<dbReference type="Gene3D" id="3.30.1140.32">
    <property type="entry name" value="Ribosomal protein S3, C-terminal domain"/>
    <property type="match status" value="1"/>
</dbReference>
<protein>
    <recommendedName>
        <fullName evidence="4">40S ribosomal protein S3</fullName>
    </recommendedName>
</protein>
<gene>
    <name evidence="7" type="primary">RPS3</name>
    <name evidence="7" type="ORF">MHBO_000580</name>
</gene>
<organism evidence="7 8">
    <name type="scientific">Bonamia ostreae</name>
    <dbReference type="NCBI Taxonomy" id="126728"/>
    <lineage>
        <taxon>Eukaryota</taxon>
        <taxon>Sar</taxon>
        <taxon>Rhizaria</taxon>
        <taxon>Endomyxa</taxon>
        <taxon>Ascetosporea</taxon>
        <taxon>Haplosporida</taxon>
        <taxon>Bonamia</taxon>
    </lineage>
</organism>
<comment type="similarity">
    <text evidence="1">Belongs to the universal ribosomal protein uS3 family.</text>
</comment>
<accession>A0ABV2AG59</accession>